<comment type="similarity">
    <text evidence="1">Belongs to the AHA1 family.</text>
</comment>
<dbReference type="CDD" id="cd07814">
    <property type="entry name" value="SRPBCC_CalC_Aha1-like"/>
    <property type="match status" value="1"/>
</dbReference>
<evidence type="ECO:0000313" key="4">
    <source>
        <dbReference type="Proteomes" id="UP000199705"/>
    </source>
</evidence>
<dbReference type="Proteomes" id="UP000199705">
    <property type="component" value="Unassembled WGS sequence"/>
</dbReference>
<dbReference type="RefSeq" id="WP_091162372.1">
    <property type="nucleotide sequence ID" value="NZ_FNCG01000001.1"/>
</dbReference>
<dbReference type="Gene3D" id="3.30.530.20">
    <property type="match status" value="1"/>
</dbReference>
<dbReference type="Pfam" id="PF08327">
    <property type="entry name" value="AHSA1"/>
    <property type="match status" value="1"/>
</dbReference>
<dbReference type="InterPro" id="IPR013538">
    <property type="entry name" value="ASHA1/2-like_C"/>
</dbReference>
<feature type="domain" description="Activator of Hsp90 ATPase homologue 1/2-like C-terminal" evidence="2">
    <location>
        <begin position="14"/>
        <end position="140"/>
    </location>
</feature>
<reference evidence="4" key="1">
    <citation type="submission" date="2016-10" db="EMBL/GenBank/DDBJ databases">
        <authorList>
            <person name="Varghese N."/>
            <person name="Submissions S."/>
        </authorList>
    </citation>
    <scope>NUCLEOTIDE SEQUENCE [LARGE SCALE GENOMIC DNA]</scope>
    <source>
        <strain evidence="4">Gh-67</strain>
    </source>
</reference>
<dbReference type="EMBL" id="FNCG01000001">
    <property type="protein sequence ID" value="SDF71116.1"/>
    <property type="molecule type" value="Genomic_DNA"/>
</dbReference>
<organism evidence="3 4">
    <name type="scientific">Mucilaginibacter gossypii</name>
    <dbReference type="NCBI Taxonomy" id="551996"/>
    <lineage>
        <taxon>Bacteria</taxon>
        <taxon>Pseudomonadati</taxon>
        <taxon>Bacteroidota</taxon>
        <taxon>Sphingobacteriia</taxon>
        <taxon>Sphingobacteriales</taxon>
        <taxon>Sphingobacteriaceae</taxon>
        <taxon>Mucilaginibacter</taxon>
    </lineage>
</organism>
<sequence length="141" mass="16508">MSTQPFVIERVYSAPIQKVWEAITVKEKMKEWYFDLAEFKPEVGFEFEFTAGDKDNFQYRHLCRVTKVVEGKTIAYTWRYDGYEGDSEVTWELFPEGNGTKLILTHSGLETFPPLDSFKKENFVAGWTHITGISLKEYLEK</sequence>
<name>A0A1G7NAY3_9SPHI</name>
<protein>
    <submittedName>
        <fullName evidence="3">Uncharacterized conserved protein YndB, AHSA1/START domain</fullName>
    </submittedName>
</protein>
<dbReference type="STRING" id="551996.SAMN05192573_101185"/>
<dbReference type="SUPFAM" id="SSF55961">
    <property type="entry name" value="Bet v1-like"/>
    <property type="match status" value="1"/>
</dbReference>
<dbReference type="InterPro" id="IPR023393">
    <property type="entry name" value="START-like_dom_sf"/>
</dbReference>
<evidence type="ECO:0000313" key="3">
    <source>
        <dbReference type="EMBL" id="SDF71116.1"/>
    </source>
</evidence>
<gene>
    <name evidence="3" type="ORF">SAMN05192573_101185</name>
</gene>
<evidence type="ECO:0000259" key="2">
    <source>
        <dbReference type="Pfam" id="PF08327"/>
    </source>
</evidence>
<proteinExistence type="inferred from homology"/>
<keyword evidence="4" id="KW-1185">Reference proteome</keyword>
<evidence type="ECO:0000256" key="1">
    <source>
        <dbReference type="ARBA" id="ARBA00006817"/>
    </source>
</evidence>
<accession>A0A1G7NAY3</accession>
<dbReference type="AlphaFoldDB" id="A0A1G7NAY3"/>